<evidence type="ECO:0000313" key="2">
    <source>
        <dbReference type="EMBL" id="SIN60396.1"/>
    </source>
</evidence>
<accession>A0A1N6CPH4</accession>
<reference evidence="3" key="1">
    <citation type="submission" date="2016-11" db="EMBL/GenBank/DDBJ databases">
        <authorList>
            <person name="Varghese N."/>
            <person name="Submissions S."/>
        </authorList>
    </citation>
    <scope>NUCLEOTIDE SEQUENCE [LARGE SCALE GENOMIC DNA]</scope>
    <source>
        <strain evidence="3">DSM 22363</strain>
    </source>
</reference>
<feature type="transmembrane region" description="Helical" evidence="1">
    <location>
        <begin position="17"/>
        <end position="37"/>
    </location>
</feature>
<organism evidence="2 3">
    <name type="scientific">Parasphingorhabdus marina DSM 22363</name>
    <dbReference type="NCBI Taxonomy" id="1123272"/>
    <lineage>
        <taxon>Bacteria</taxon>
        <taxon>Pseudomonadati</taxon>
        <taxon>Pseudomonadota</taxon>
        <taxon>Alphaproteobacteria</taxon>
        <taxon>Sphingomonadales</taxon>
        <taxon>Sphingomonadaceae</taxon>
        <taxon>Parasphingorhabdus</taxon>
    </lineage>
</organism>
<proteinExistence type="predicted"/>
<evidence type="ECO:0000256" key="1">
    <source>
        <dbReference type="SAM" id="Phobius"/>
    </source>
</evidence>
<feature type="transmembrane region" description="Helical" evidence="1">
    <location>
        <begin position="57"/>
        <end position="82"/>
    </location>
</feature>
<dbReference type="Proteomes" id="UP000185192">
    <property type="component" value="Unassembled WGS sequence"/>
</dbReference>
<feature type="transmembrane region" description="Helical" evidence="1">
    <location>
        <begin position="115"/>
        <end position="134"/>
    </location>
</feature>
<keyword evidence="1" id="KW-0812">Transmembrane</keyword>
<keyword evidence="3" id="KW-1185">Reference proteome</keyword>
<dbReference type="OrthoDB" id="7578052at2"/>
<keyword evidence="1" id="KW-1133">Transmembrane helix</keyword>
<dbReference type="RefSeq" id="WP_074203702.1">
    <property type="nucleotide sequence ID" value="NZ_FSQW01000001.1"/>
</dbReference>
<feature type="transmembrane region" description="Helical" evidence="1">
    <location>
        <begin position="286"/>
        <end position="308"/>
    </location>
</feature>
<evidence type="ECO:0000313" key="3">
    <source>
        <dbReference type="Proteomes" id="UP000185192"/>
    </source>
</evidence>
<dbReference type="STRING" id="1123272.SAMN02745824_0656"/>
<sequence length="325" mass="36635">MVDKAQKGIVASIRRNIVPVTVTFAIVIFLLLLPQSVFYRGLVSILAEWQFIWFGRYFPILTMALPIILLSLLLLLILWLVLRRKRSDDEDQPELSLAEQLALSVTRTRLAMRSFFVLAGLGLLGAVVSLILMARLPDDSGDRQEIAVGALPFAVPREGPARLTGTLDWQKLATIDRNLVLANQRTYFIPIVSRIAERKSTRYFVQVFRPEFVLPANRLPGIVPEKDKLLEDGRIVPTKDGPGNSVTGTLRQDGLPDEIVRLYEKTGLEVHPDHYVLYRKTADLRWPYWVAALEFLLLALGAGILAFFQRRQLRRLLGAETTGPA</sequence>
<dbReference type="EMBL" id="FSQW01000001">
    <property type="protein sequence ID" value="SIN60396.1"/>
    <property type="molecule type" value="Genomic_DNA"/>
</dbReference>
<dbReference type="AlphaFoldDB" id="A0A1N6CPH4"/>
<name>A0A1N6CPH4_9SPHN</name>
<protein>
    <submittedName>
        <fullName evidence="2">Uncharacterized protein</fullName>
    </submittedName>
</protein>
<keyword evidence="1" id="KW-0472">Membrane</keyword>
<gene>
    <name evidence="2" type="ORF">SAMN02745824_0656</name>
</gene>